<dbReference type="InterPro" id="IPR036047">
    <property type="entry name" value="F-box-like_dom_sf"/>
</dbReference>
<evidence type="ECO:0000259" key="1">
    <source>
        <dbReference type="Pfam" id="PF03478"/>
    </source>
</evidence>
<name>A0A9Q0CUP4_9POAL</name>
<dbReference type="InterPro" id="IPR011043">
    <property type="entry name" value="Gal_Oxase/kelch_b-propeller"/>
</dbReference>
<protein>
    <recommendedName>
        <fullName evidence="1">KIB1-4 beta-propeller domain-containing protein</fullName>
    </recommendedName>
</protein>
<reference evidence="2" key="1">
    <citation type="journal article" date="2022" name="Cell">
        <title>Repeat-based holocentromeres influence genome architecture and karyotype evolution.</title>
        <authorList>
            <person name="Hofstatter P.G."/>
            <person name="Thangavel G."/>
            <person name="Lux T."/>
            <person name="Neumann P."/>
            <person name="Vondrak T."/>
            <person name="Novak P."/>
            <person name="Zhang M."/>
            <person name="Costa L."/>
            <person name="Castellani M."/>
            <person name="Scott A."/>
            <person name="Toegelov H."/>
            <person name="Fuchs J."/>
            <person name="Mata-Sucre Y."/>
            <person name="Dias Y."/>
            <person name="Vanzela A.L.L."/>
            <person name="Huettel B."/>
            <person name="Almeida C.C.S."/>
            <person name="Simkova H."/>
            <person name="Souza G."/>
            <person name="Pedrosa-Harand A."/>
            <person name="Macas J."/>
            <person name="Mayer K.F.X."/>
            <person name="Houben A."/>
            <person name="Marques A."/>
        </authorList>
    </citation>
    <scope>NUCLEOTIDE SEQUENCE</scope>
    <source>
        <strain evidence="2">RhyBre1mFocal</strain>
    </source>
</reference>
<dbReference type="SUPFAM" id="SSF81383">
    <property type="entry name" value="F-box domain"/>
    <property type="match status" value="1"/>
</dbReference>
<sequence length="749" mass="86252">MGAEGIFERRPTGKMKMVHSECEDKFPSSFGNYQPWLIQLPGRKKGKQKFMNPYNNCTEEREIPQLEGKLCLGCFGEWLLLADESTKETFFLHLTLNPKYTVRLPSLCKESFEFLGSCIVSASPTSHACMVIFVGRRNNNILYCRPYIDTSWTKVSIPIGEEPHYFTGQAVRCKGMIYALHGCGVTLAVRVVVINELSLLMGRPTWTIIEVPVVINGCYWRHLVVSGKDIFLVSVAISFYRGIPVYYSIHILETSDQSWKRVKSISGRVFFLGGIHSSALSATQAGTQHDCIYVVNIKYGLLPGEGIYRICIQDQTIRLSLLLNRPKDIIWYKLCWVMPTRPLKNKHRTLRLSHSINTNKHYSTYFVHNDNRKEERCKIDISRPWADMPIELVELLLERLYLVDSIRLPSVCKAWKSLSNPTEKANIYPWLMFTAHDSCMWRLFDPVYEKEYSIDMKWLGFSEDLTFHYSKDGWVLASKEEKSLFLINPLTRECVGLPNFNGTWIHKKFAFSSAPTSPDCVVIIAEDIDEQVVEISTWSPSEEQWSSMDFYNDFGHCLPCNPVFTHGEFYWYSTGRELVVFNPYKKVPHVLKMEAPIGMVLHRRKLMECHLVDSGGDLITVFRGRTTDPIRIFKLDRLNMAWSELHDMGGVTIFLDRRTTLATSCLEKLCHNNQIYISGFCDSHCKSSPFYSLKTTEYQQKNCRDINEPKNCIWIEPSLTTNRSNVDTNLLNQNDVEGLERILTKASVT</sequence>
<accession>A0A9Q0CUP4</accession>
<dbReference type="SUPFAM" id="SSF50965">
    <property type="entry name" value="Galactose oxidase, central domain"/>
    <property type="match status" value="2"/>
</dbReference>
<dbReference type="PANTHER" id="PTHR33127:SF97">
    <property type="entry name" value="OS08G0448300 PROTEIN"/>
    <property type="match status" value="1"/>
</dbReference>
<dbReference type="Pfam" id="PF03478">
    <property type="entry name" value="Beta-prop_KIB1-4"/>
    <property type="match status" value="2"/>
</dbReference>
<dbReference type="InterPro" id="IPR005174">
    <property type="entry name" value="KIB1-4_b-propeller"/>
</dbReference>
<proteinExistence type="predicted"/>
<evidence type="ECO:0000313" key="3">
    <source>
        <dbReference type="Proteomes" id="UP001151287"/>
    </source>
</evidence>
<feature type="domain" description="KIB1-4 beta-propeller" evidence="1">
    <location>
        <begin position="58"/>
        <end position="301"/>
    </location>
</feature>
<feature type="domain" description="KIB1-4 beta-propeller" evidence="1">
    <location>
        <begin position="464"/>
        <end position="682"/>
    </location>
</feature>
<keyword evidence="3" id="KW-1185">Reference proteome</keyword>
<dbReference type="AlphaFoldDB" id="A0A9Q0CUP4"/>
<dbReference type="EMBL" id="JAMQYH010000001">
    <property type="protein sequence ID" value="KAJ1700480.1"/>
    <property type="molecule type" value="Genomic_DNA"/>
</dbReference>
<dbReference type="PANTHER" id="PTHR33127">
    <property type="entry name" value="TRANSMEMBRANE PROTEIN"/>
    <property type="match status" value="1"/>
</dbReference>
<gene>
    <name evidence="2" type="ORF">LUZ63_000259</name>
</gene>
<comment type="caution">
    <text evidence="2">The sequence shown here is derived from an EMBL/GenBank/DDBJ whole genome shotgun (WGS) entry which is preliminary data.</text>
</comment>
<evidence type="ECO:0000313" key="2">
    <source>
        <dbReference type="EMBL" id="KAJ1700480.1"/>
    </source>
</evidence>
<dbReference type="OrthoDB" id="679467at2759"/>
<dbReference type="Proteomes" id="UP001151287">
    <property type="component" value="Unassembled WGS sequence"/>
</dbReference>
<organism evidence="2 3">
    <name type="scientific">Rhynchospora breviuscula</name>
    <dbReference type="NCBI Taxonomy" id="2022672"/>
    <lineage>
        <taxon>Eukaryota</taxon>
        <taxon>Viridiplantae</taxon>
        <taxon>Streptophyta</taxon>
        <taxon>Embryophyta</taxon>
        <taxon>Tracheophyta</taxon>
        <taxon>Spermatophyta</taxon>
        <taxon>Magnoliopsida</taxon>
        <taxon>Liliopsida</taxon>
        <taxon>Poales</taxon>
        <taxon>Cyperaceae</taxon>
        <taxon>Cyperoideae</taxon>
        <taxon>Rhynchosporeae</taxon>
        <taxon>Rhynchospora</taxon>
    </lineage>
</organism>